<protein>
    <submittedName>
        <fullName evidence="1">Uncharacterized protein</fullName>
    </submittedName>
</protein>
<comment type="caution">
    <text evidence="1">The sequence shown here is derived from an EMBL/GenBank/DDBJ whole genome shotgun (WGS) entry which is preliminary data.</text>
</comment>
<sequence>MMYKKPRKPGHIQSLIKRCKHFISRSFLNIRRGTATTSLFVKAAVNHNKERRRRAKQKYRPRSSIYSVPSLTSSVLFGRTRNTRGVQISSSYVSEPDSDSIFSPRGGYSLVDLNDLDIPVVEATNKQQKHPKSNYFNGKFCTSSAVYGVEVPNTNSSSRSSTLNSYSGYFEKNGVQLDEETMSYTSNVRGSYDDLEIDAVMDDKTFTLQRSYYLSSSPPYYLDGSCTASVRSHYVGEEGDSSLTSNQSHYMDELDVLEESPYPDSVPPNRYASLLGMSSTFDLSNVGEEGYSFDSNPSHYVDERESVEEFCPDSVTPQNSYISLLLCMSSFPDFSAVIEKFRHQQTQHPPSNKLRLDARYGVEVPPTVSSCSVGTDVITADGYTTTRETQSVTGLEDEFNLEDSGIDDNIKDEPLKETKTNNSFYCYSPINPSNSAYSLMALDELNLEDSTEEMNNKQITVKSSNLYPKKHRSVFDGVVVPKTDESLSCIEESSGVHYDFKVDKVGITVDDYKGDPKITKKVQLSSLRRTKSCGDVPKSFGYKLSDVETQGKF</sequence>
<gene>
    <name evidence="1" type="ORF">MENTE1834_LOCUS7344</name>
</gene>
<proteinExistence type="predicted"/>
<dbReference type="EMBL" id="CAVMJV010000005">
    <property type="protein sequence ID" value="CAK5030862.1"/>
    <property type="molecule type" value="Genomic_DNA"/>
</dbReference>
<organism evidence="1 2">
    <name type="scientific">Meloidogyne enterolobii</name>
    <name type="common">Root-knot nematode worm</name>
    <name type="synonym">Meloidogyne mayaguensis</name>
    <dbReference type="NCBI Taxonomy" id="390850"/>
    <lineage>
        <taxon>Eukaryota</taxon>
        <taxon>Metazoa</taxon>
        <taxon>Ecdysozoa</taxon>
        <taxon>Nematoda</taxon>
        <taxon>Chromadorea</taxon>
        <taxon>Rhabditida</taxon>
        <taxon>Tylenchina</taxon>
        <taxon>Tylenchomorpha</taxon>
        <taxon>Tylenchoidea</taxon>
        <taxon>Meloidogynidae</taxon>
        <taxon>Meloidogyninae</taxon>
        <taxon>Meloidogyne</taxon>
    </lineage>
</organism>
<evidence type="ECO:0000313" key="2">
    <source>
        <dbReference type="Proteomes" id="UP001497535"/>
    </source>
</evidence>
<evidence type="ECO:0000313" key="1">
    <source>
        <dbReference type="EMBL" id="CAK5030862.1"/>
    </source>
</evidence>
<reference evidence="1" key="1">
    <citation type="submission" date="2023-11" db="EMBL/GenBank/DDBJ databases">
        <authorList>
            <person name="Poullet M."/>
        </authorList>
    </citation>
    <scope>NUCLEOTIDE SEQUENCE</scope>
    <source>
        <strain evidence="1">E1834</strain>
    </source>
</reference>
<accession>A0ACB0Y3U2</accession>
<keyword evidence="2" id="KW-1185">Reference proteome</keyword>
<name>A0ACB0Y3U2_MELEN</name>
<dbReference type="Proteomes" id="UP001497535">
    <property type="component" value="Unassembled WGS sequence"/>
</dbReference>